<keyword evidence="1" id="KW-1133">Transmembrane helix</keyword>
<reference evidence="2" key="1">
    <citation type="submission" date="2017-02" db="UniProtKB">
        <authorList>
            <consortium name="WormBaseParasite"/>
        </authorList>
    </citation>
    <scope>IDENTIFICATION</scope>
</reference>
<dbReference type="WBParaSite" id="ASIM_0000427701-mRNA-1">
    <property type="protein sequence ID" value="ASIM_0000427701-mRNA-1"/>
    <property type="gene ID" value="ASIM_0000427701"/>
</dbReference>
<protein>
    <submittedName>
        <fullName evidence="2">Sensor histidine kinase</fullName>
    </submittedName>
</protein>
<evidence type="ECO:0000256" key="1">
    <source>
        <dbReference type="SAM" id="Phobius"/>
    </source>
</evidence>
<accession>A0A0M3J9L2</accession>
<name>A0A0M3J9L2_ANISI</name>
<keyword evidence="1" id="KW-0472">Membrane</keyword>
<organism evidence="2">
    <name type="scientific">Anisakis simplex</name>
    <name type="common">Herring worm</name>
    <dbReference type="NCBI Taxonomy" id="6269"/>
    <lineage>
        <taxon>Eukaryota</taxon>
        <taxon>Metazoa</taxon>
        <taxon>Ecdysozoa</taxon>
        <taxon>Nematoda</taxon>
        <taxon>Chromadorea</taxon>
        <taxon>Rhabditida</taxon>
        <taxon>Spirurina</taxon>
        <taxon>Ascaridomorpha</taxon>
        <taxon>Ascaridoidea</taxon>
        <taxon>Anisakidae</taxon>
        <taxon>Anisakis</taxon>
        <taxon>Anisakis simplex complex</taxon>
    </lineage>
</organism>
<evidence type="ECO:0000313" key="2">
    <source>
        <dbReference type="WBParaSite" id="ASIM_0000427701-mRNA-1"/>
    </source>
</evidence>
<proteinExistence type="predicted"/>
<feature type="transmembrane region" description="Helical" evidence="1">
    <location>
        <begin position="37"/>
        <end position="54"/>
    </location>
</feature>
<dbReference type="AlphaFoldDB" id="A0A0M3J9L2"/>
<keyword evidence="1" id="KW-0812">Transmembrane</keyword>
<sequence length="103" mass="12555">LDTVDLREYEPVDNSIQSLLGGERELSERFKRNYEKWVEFEVILVFIVIFYYLLLLFIIVIIYFYLLLLLFIIVINYYFEVMKRQTNWDQLLVNTRGITDMVV</sequence>